<gene>
    <name evidence="3" type="ORF">DHEL01_v205844</name>
</gene>
<dbReference type="InterPro" id="IPR001155">
    <property type="entry name" value="OxRdtase_FMN_N"/>
</dbReference>
<evidence type="ECO:0000259" key="2">
    <source>
        <dbReference type="Pfam" id="PF00724"/>
    </source>
</evidence>
<dbReference type="PANTHER" id="PTHR22893:SF91">
    <property type="entry name" value="NADPH DEHYDROGENASE 2-RELATED"/>
    <property type="match status" value="1"/>
</dbReference>
<dbReference type="PANTHER" id="PTHR22893">
    <property type="entry name" value="NADH OXIDOREDUCTASE-RELATED"/>
    <property type="match status" value="1"/>
</dbReference>
<evidence type="ECO:0000256" key="1">
    <source>
        <dbReference type="ARBA" id="ARBA00022630"/>
    </source>
</evidence>
<evidence type="ECO:0000313" key="4">
    <source>
        <dbReference type="Proteomes" id="UP000094444"/>
    </source>
</evidence>
<dbReference type="InParanoid" id="A0A2P5HZS1"/>
<dbReference type="GO" id="GO:0003959">
    <property type="term" value="F:NADPH dehydrogenase activity"/>
    <property type="evidence" value="ECO:0007669"/>
    <property type="project" value="TreeGrafter"/>
</dbReference>
<comment type="caution">
    <text evidence="3">The sequence shown here is derived from an EMBL/GenBank/DDBJ whole genome shotgun (WGS) entry which is preliminary data.</text>
</comment>
<name>A0A2P5HZS1_DIAHE</name>
<dbReference type="AlphaFoldDB" id="A0A2P5HZS1"/>
<proteinExistence type="predicted"/>
<dbReference type="CDD" id="cd02933">
    <property type="entry name" value="OYE_like_FMN"/>
    <property type="match status" value="1"/>
</dbReference>
<sequence>MAEKTNLFKPLRLGRSELSNRIALAPLTRFRADDDGVPLQHLVPEYYAQRASVPGTLLITEGTFIAPEAGGYPKVPGIWSQAQIDGWKTVTKAVHDKKSFIYLQLWALGRASTLGGLSKVAGPEAKVVSASDIPFEGGEKPTPLTEDEIWWYVKRYAQAAKNAIEAGFDGVEIHGANGYLVDQFIQDVSNQRADQWGGSVENRARFTLEVIKAVTEAVGSDRTAIRFSPFSEFQGMRMADPKPQFSYLVRELKKYKLAYIHLVQAVATDNADIEAADKINFLVDIWDNQSPVLLANGFRPATAVATVDEEFPNKDIVVVFGRFFISNPDLVFRLQKGIEFTSYDRDTFYSPGLPDGYTTYSFSKEFLEAKAKV</sequence>
<dbReference type="InterPro" id="IPR013785">
    <property type="entry name" value="Aldolase_TIM"/>
</dbReference>
<protein>
    <recommendedName>
        <fullName evidence="2">NADH:flavin oxidoreductase/NADH oxidase N-terminal domain-containing protein</fullName>
    </recommendedName>
</protein>
<evidence type="ECO:0000313" key="3">
    <source>
        <dbReference type="EMBL" id="POS75755.1"/>
    </source>
</evidence>
<dbReference type="Pfam" id="PF00724">
    <property type="entry name" value="Oxidored_FMN"/>
    <property type="match status" value="1"/>
</dbReference>
<keyword evidence="4" id="KW-1185">Reference proteome</keyword>
<dbReference type="Gene3D" id="3.20.20.70">
    <property type="entry name" value="Aldolase class I"/>
    <property type="match status" value="1"/>
</dbReference>
<accession>A0A2P5HZS1</accession>
<reference evidence="3" key="1">
    <citation type="submission" date="2017-09" db="EMBL/GenBank/DDBJ databases">
        <title>Polyketide synthases of a Diaporthe helianthi virulent isolate.</title>
        <authorList>
            <person name="Baroncelli R."/>
        </authorList>
    </citation>
    <scope>NUCLEOTIDE SEQUENCE [LARGE SCALE GENOMIC DNA]</scope>
    <source>
        <strain evidence="3">7/96</strain>
    </source>
</reference>
<dbReference type="OrthoDB" id="276546at2759"/>
<organism evidence="3 4">
    <name type="scientific">Diaporthe helianthi</name>
    <dbReference type="NCBI Taxonomy" id="158607"/>
    <lineage>
        <taxon>Eukaryota</taxon>
        <taxon>Fungi</taxon>
        <taxon>Dikarya</taxon>
        <taxon>Ascomycota</taxon>
        <taxon>Pezizomycotina</taxon>
        <taxon>Sordariomycetes</taxon>
        <taxon>Sordariomycetidae</taxon>
        <taxon>Diaporthales</taxon>
        <taxon>Diaporthaceae</taxon>
        <taxon>Diaporthe</taxon>
    </lineage>
</organism>
<dbReference type="SUPFAM" id="SSF51395">
    <property type="entry name" value="FMN-linked oxidoreductases"/>
    <property type="match status" value="1"/>
</dbReference>
<dbReference type="FunFam" id="3.20.20.70:FF:000138">
    <property type="entry name" value="NADPH dehydrogenase 1"/>
    <property type="match status" value="1"/>
</dbReference>
<dbReference type="EMBL" id="MAVT02000447">
    <property type="protein sequence ID" value="POS75755.1"/>
    <property type="molecule type" value="Genomic_DNA"/>
</dbReference>
<keyword evidence="1" id="KW-0285">Flavoprotein</keyword>
<feature type="domain" description="NADH:flavin oxidoreductase/NADH oxidase N-terminal" evidence="2">
    <location>
        <begin position="6"/>
        <end position="339"/>
    </location>
</feature>
<dbReference type="InterPro" id="IPR045247">
    <property type="entry name" value="Oye-like"/>
</dbReference>
<dbReference type="GO" id="GO:0010181">
    <property type="term" value="F:FMN binding"/>
    <property type="evidence" value="ECO:0007669"/>
    <property type="project" value="InterPro"/>
</dbReference>
<dbReference type="STRING" id="158607.A0A2P5HZS1"/>
<dbReference type="Proteomes" id="UP000094444">
    <property type="component" value="Unassembled WGS sequence"/>
</dbReference>
<dbReference type="FunCoup" id="A0A2P5HZS1">
    <property type="interactions" value="831"/>
</dbReference>